<gene>
    <name evidence="1" type="ordered locus">CA_C1149</name>
</gene>
<evidence type="ECO:0000313" key="1">
    <source>
        <dbReference type="EMBL" id="AAK79121.1"/>
    </source>
</evidence>
<dbReference type="OrthoDB" id="1001866at2"/>
<reference evidence="1 2" key="1">
    <citation type="journal article" date="2001" name="J. Bacteriol.">
        <title>Genome sequence and comparative analysis of the solvent-producing bacterium Clostridium acetobutylicum.</title>
        <authorList>
            <person name="Nolling J."/>
            <person name="Breton G."/>
            <person name="Omelchenko M.V."/>
            <person name="Makarova K.S."/>
            <person name="Zeng Q."/>
            <person name="Gibson R."/>
            <person name="Lee H.M."/>
            <person name="Dubois J."/>
            <person name="Qiu D."/>
            <person name="Hitti J."/>
            <person name="Wolf Y.I."/>
            <person name="Tatusov R.L."/>
            <person name="Sabathe F."/>
            <person name="Doucette-Stamm L."/>
            <person name="Soucaille P."/>
            <person name="Daly M.J."/>
            <person name="Bennett G.N."/>
            <person name="Koonin E.V."/>
            <person name="Smith D.R."/>
        </authorList>
    </citation>
    <scope>NUCLEOTIDE SEQUENCE [LARGE SCALE GENOMIC DNA]</scope>
    <source>
        <strain evidence="2">ATCC 824 / DSM 792 / JCM 1419 / LMG 5710 / VKM B-1787</strain>
    </source>
</reference>
<dbReference type="InterPro" id="IPR025189">
    <property type="entry name" value="DUF4121"/>
</dbReference>
<dbReference type="KEGG" id="cac:CA_C1149"/>
<proteinExistence type="predicted"/>
<dbReference type="Pfam" id="PF13497">
    <property type="entry name" value="DUF4121"/>
    <property type="match status" value="1"/>
</dbReference>
<protein>
    <recommendedName>
        <fullName evidence="3">DUF4121 family protein</fullName>
    </recommendedName>
</protein>
<dbReference type="AlphaFoldDB" id="Q97JX4"/>
<organism evidence="1 2">
    <name type="scientific">Clostridium acetobutylicum (strain ATCC 824 / DSM 792 / JCM 1419 / IAM 19013 / LMG 5710 / NBRC 13948 / NRRL B-527 / VKM B-1787 / 2291 / W)</name>
    <dbReference type="NCBI Taxonomy" id="272562"/>
    <lineage>
        <taxon>Bacteria</taxon>
        <taxon>Bacillati</taxon>
        <taxon>Bacillota</taxon>
        <taxon>Clostridia</taxon>
        <taxon>Eubacteriales</taxon>
        <taxon>Clostridiaceae</taxon>
        <taxon>Clostridium</taxon>
    </lineage>
</organism>
<name>Q97JX4_CLOAB</name>
<evidence type="ECO:0008006" key="3">
    <source>
        <dbReference type="Google" id="ProtNLM"/>
    </source>
</evidence>
<dbReference type="RefSeq" id="WP_010964462.1">
    <property type="nucleotide sequence ID" value="NC_003030.1"/>
</dbReference>
<sequence>MYTLEKLRELNKSYDYEHTLNESDVEKANSWVKKIEGSRNKNFPQVGDIVEYTTKNGDYYKNAHIENIYVKDKKIYICEEPYVPFLCSAFNEINTSTSGGAWAYIPTKLKLIGEREKSFRDWGHCGGCGNGAITFKAIVNVWKYEEIPNLKYTTEYYDKIYITINPEDDYKYTSRYGAWKNDEIFSAWIQAYKGNIEKSKFNDKCFTVWIYKSEKVYCETKEEYEKIEGIKDTLYCNGNLKYGLRECKRVYDDKNKKMVTYIPLSIQ</sequence>
<keyword evidence="2" id="KW-1185">Reference proteome</keyword>
<dbReference type="EMBL" id="AE001437">
    <property type="protein sequence ID" value="AAK79121.1"/>
    <property type="molecule type" value="Genomic_DNA"/>
</dbReference>
<accession>Q97JX4</accession>
<dbReference type="PATRIC" id="fig|272562.8.peg.1354"/>
<dbReference type="eggNOG" id="ENOG5032R6D">
    <property type="taxonomic scope" value="Bacteria"/>
</dbReference>
<dbReference type="HOGENOM" id="CLU_066592_0_0_9"/>
<dbReference type="PIR" id="F97041">
    <property type="entry name" value="F97041"/>
</dbReference>
<dbReference type="GeneID" id="44997659"/>
<evidence type="ECO:0000313" key="2">
    <source>
        <dbReference type="Proteomes" id="UP000000814"/>
    </source>
</evidence>
<dbReference type="Proteomes" id="UP000000814">
    <property type="component" value="Chromosome"/>
</dbReference>
<dbReference type="STRING" id="272562.CA_C1149"/>